<dbReference type="InterPro" id="IPR038619">
    <property type="entry name" value="MraZ_sf"/>
</dbReference>
<dbReference type="GO" id="GO:2000143">
    <property type="term" value="P:negative regulation of DNA-templated transcription initiation"/>
    <property type="evidence" value="ECO:0007669"/>
    <property type="project" value="TreeGrafter"/>
</dbReference>
<evidence type="ECO:0000313" key="10">
    <source>
        <dbReference type="Proteomes" id="UP000231134"/>
    </source>
</evidence>
<proteinExistence type="inferred from homology"/>
<dbReference type="SUPFAM" id="SSF89447">
    <property type="entry name" value="AbrB/MazE/MraZ-like"/>
    <property type="match status" value="1"/>
</dbReference>
<dbReference type="InterPro" id="IPR035644">
    <property type="entry name" value="MraZ_C"/>
</dbReference>
<dbReference type="CDD" id="cd16321">
    <property type="entry name" value="MraZ_C"/>
    <property type="match status" value="1"/>
</dbReference>
<comment type="subcellular location">
    <subcellularLocation>
        <location evidence="7">Cytoplasm</location>
        <location evidence="7">Nucleoid</location>
    </subcellularLocation>
</comment>
<sequence length="160" mass="18405">MELNAFIGNAKTAIDEKGRSSFPREFRRLLSEEESSSLILAYGSRDSLILFTLEEYRKFIAKIESRPQTSKNVRFNRMFKANSHYVSLDGQNRILLSKNDIAYAKLDGEVLYVARSGKSAELWNPSIYNEKFGFNTEEDFNEFDAGFFDDEPSGDVDENR</sequence>
<dbReference type="GO" id="GO:0000976">
    <property type="term" value="F:transcription cis-regulatory region binding"/>
    <property type="evidence" value="ECO:0007669"/>
    <property type="project" value="TreeGrafter"/>
</dbReference>
<comment type="caution">
    <text evidence="9">The sequence shown here is derived from an EMBL/GenBank/DDBJ whole genome shotgun (WGS) entry which is preliminary data.</text>
</comment>
<evidence type="ECO:0000256" key="7">
    <source>
        <dbReference type="HAMAP-Rule" id="MF_01008"/>
    </source>
</evidence>
<dbReference type="Gene3D" id="3.40.1550.20">
    <property type="entry name" value="Transcriptional regulator MraZ domain"/>
    <property type="match status" value="1"/>
</dbReference>
<evidence type="ECO:0000256" key="3">
    <source>
        <dbReference type="ARBA" id="ARBA00022737"/>
    </source>
</evidence>
<keyword evidence="3" id="KW-0677">Repeat</keyword>
<reference evidence="9 10" key="1">
    <citation type="submission" date="2017-11" db="EMBL/GenBank/DDBJ databases">
        <title>Animal gut microbial communities from fecal samples from Wisconsin, USA.</title>
        <authorList>
            <person name="Neumann A."/>
        </authorList>
    </citation>
    <scope>NUCLEOTIDE SEQUENCE [LARGE SCALE GENOMIC DNA]</scope>
    <source>
        <strain evidence="9 10">UWS3</strain>
    </source>
</reference>
<evidence type="ECO:0000256" key="2">
    <source>
        <dbReference type="ARBA" id="ARBA00022490"/>
    </source>
</evidence>
<dbReference type="PANTHER" id="PTHR34701:SF1">
    <property type="entry name" value="TRANSCRIPTIONAL REGULATOR MRAZ"/>
    <property type="match status" value="1"/>
</dbReference>
<evidence type="ECO:0000259" key="8">
    <source>
        <dbReference type="PROSITE" id="PS51740"/>
    </source>
</evidence>
<dbReference type="CDD" id="cd16320">
    <property type="entry name" value="MraZ_N"/>
    <property type="match status" value="1"/>
</dbReference>
<dbReference type="PANTHER" id="PTHR34701">
    <property type="entry name" value="TRANSCRIPTIONAL REGULATOR MRAZ"/>
    <property type="match status" value="1"/>
</dbReference>
<dbReference type="RefSeq" id="WP_100425952.1">
    <property type="nucleotide sequence ID" value="NZ_JAQXKX010000036.1"/>
</dbReference>
<evidence type="ECO:0000256" key="5">
    <source>
        <dbReference type="ARBA" id="ARBA00023125"/>
    </source>
</evidence>
<dbReference type="InterPro" id="IPR035642">
    <property type="entry name" value="MraZ_N"/>
</dbReference>
<dbReference type="OrthoDB" id="9807753at2"/>
<name>A0A2M9A8K5_9BACT</name>
<organism evidence="9 10">
    <name type="scientific">Hallerella succinigenes</name>
    <dbReference type="NCBI Taxonomy" id="1896222"/>
    <lineage>
        <taxon>Bacteria</taxon>
        <taxon>Pseudomonadati</taxon>
        <taxon>Fibrobacterota</taxon>
        <taxon>Fibrobacteria</taxon>
        <taxon>Fibrobacterales</taxon>
        <taxon>Fibrobacteraceae</taxon>
        <taxon>Hallerella</taxon>
    </lineage>
</organism>
<evidence type="ECO:0000256" key="4">
    <source>
        <dbReference type="ARBA" id="ARBA00023015"/>
    </source>
</evidence>
<keyword evidence="6 7" id="KW-0804">Transcription</keyword>
<keyword evidence="5 7" id="KW-0238">DNA-binding</keyword>
<accession>A0A2M9A8K5</accession>
<gene>
    <name evidence="7" type="primary">mraZ</name>
    <name evidence="9" type="ORF">BGX16_2077</name>
</gene>
<comment type="subunit">
    <text evidence="7">Forms oligomers.</text>
</comment>
<dbReference type="InterPro" id="IPR020603">
    <property type="entry name" value="MraZ_dom"/>
</dbReference>
<dbReference type="GO" id="GO:0005737">
    <property type="term" value="C:cytoplasm"/>
    <property type="evidence" value="ECO:0007669"/>
    <property type="project" value="UniProtKB-UniRule"/>
</dbReference>
<dbReference type="InterPro" id="IPR037914">
    <property type="entry name" value="SpoVT-AbrB_sf"/>
</dbReference>
<dbReference type="Pfam" id="PF02381">
    <property type="entry name" value="MraZ"/>
    <property type="match status" value="1"/>
</dbReference>
<dbReference type="InterPro" id="IPR007159">
    <property type="entry name" value="SpoVT-AbrB_dom"/>
</dbReference>
<dbReference type="EMBL" id="PGEX01000001">
    <property type="protein sequence ID" value="PJJ42061.1"/>
    <property type="molecule type" value="Genomic_DNA"/>
</dbReference>
<dbReference type="GO" id="GO:0009295">
    <property type="term" value="C:nucleoid"/>
    <property type="evidence" value="ECO:0007669"/>
    <property type="project" value="UniProtKB-SubCell"/>
</dbReference>
<dbReference type="AlphaFoldDB" id="A0A2M9A8K5"/>
<keyword evidence="2 7" id="KW-0963">Cytoplasm</keyword>
<dbReference type="PROSITE" id="PS51740">
    <property type="entry name" value="SPOVT_ABRB"/>
    <property type="match status" value="1"/>
</dbReference>
<comment type="similarity">
    <text evidence="7">Belongs to the MraZ family.</text>
</comment>
<evidence type="ECO:0000256" key="6">
    <source>
        <dbReference type="ARBA" id="ARBA00023163"/>
    </source>
</evidence>
<evidence type="ECO:0000313" key="9">
    <source>
        <dbReference type="EMBL" id="PJJ42061.1"/>
    </source>
</evidence>
<dbReference type="InterPro" id="IPR003444">
    <property type="entry name" value="MraZ"/>
</dbReference>
<dbReference type="Proteomes" id="UP000231134">
    <property type="component" value="Unassembled WGS sequence"/>
</dbReference>
<feature type="domain" description="SpoVT-AbrB" evidence="8">
    <location>
        <begin position="9"/>
        <end position="55"/>
    </location>
</feature>
<keyword evidence="10" id="KW-1185">Reference proteome</keyword>
<dbReference type="GO" id="GO:0003700">
    <property type="term" value="F:DNA-binding transcription factor activity"/>
    <property type="evidence" value="ECO:0007669"/>
    <property type="project" value="UniProtKB-UniRule"/>
</dbReference>
<evidence type="ECO:0000256" key="1">
    <source>
        <dbReference type="ARBA" id="ARBA00013860"/>
    </source>
</evidence>
<protein>
    <recommendedName>
        <fullName evidence="1 7">Transcriptional regulator MraZ</fullName>
    </recommendedName>
</protein>
<dbReference type="HAMAP" id="MF_01008">
    <property type="entry name" value="MraZ"/>
    <property type="match status" value="1"/>
</dbReference>
<keyword evidence="4 7" id="KW-0805">Transcription regulation</keyword>